<reference evidence="3" key="1">
    <citation type="submission" date="2018-03" db="EMBL/GenBank/DDBJ databases">
        <authorList>
            <person name="Sun L."/>
            <person name="Liu H."/>
            <person name="Chen W."/>
            <person name="Huang K."/>
            <person name="Liu W."/>
            <person name="Gao X."/>
        </authorList>
    </citation>
    <scope>NUCLEOTIDE SEQUENCE [LARGE SCALE GENOMIC DNA]</scope>
    <source>
        <strain evidence="3">SH9</strain>
    </source>
</reference>
<organism evidence="2 3">
    <name type="scientific">Alsobacter soli</name>
    <dbReference type="NCBI Taxonomy" id="2109933"/>
    <lineage>
        <taxon>Bacteria</taxon>
        <taxon>Pseudomonadati</taxon>
        <taxon>Pseudomonadota</taxon>
        <taxon>Alphaproteobacteria</taxon>
        <taxon>Hyphomicrobiales</taxon>
        <taxon>Alsobacteraceae</taxon>
        <taxon>Alsobacter</taxon>
    </lineage>
</organism>
<dbReference type="RefSeq" id="WP_106340741.1">
    <property type="nucleotide sequence ID" value="NZ_PVZS01000056.1"/>
</dbReference>
<dbReference type="AlphaFoldDB" id="A0A2T1HLF8"/>
<sequence>MEFPIPASLKSEHEELHRGLAQAAKAGGLTGEAAQAVAKLMHPHFEREEEYALPPLGLLGPLSSGRVEDGMAEALKMTDRLEAELPHMLAEHKDIVTALHGLVAAAKAEGKPEYVRFAEKLIAHANAEEEVSYPAALLVGRYLKLLNLGSAS</sequence>
<name>A0A2T1HLF8_9HYPH</name>
<dbReference type="Pfam" id="PF01814">
    <property type="entry name" value="Hemerythrin"/>
    <property type="match status" value="1"/>
</dbReference>
<dbReference type="Proteomes" id="UP000239772">
    <property type="component" value="Unassembled WGS sequence"/>
</dbReference>
<evidence type="ECO:0000313" key="2">
    <source>
        <dbReference type="EMBL" id="PSC02480.1"/>
    </source>
</evidence>
<dbReference type="OrthoDB" id="1494282at2"/>
<protein>
    <recommendedName>
        <fullName evidence="1">Hemerythrin-like domain-containing protein</fullName>
    </recommendedName>
</protein>
<comment type="caution">
    <text evidence="2">The sequence shown here is derived from an EMBL/GenBank/DDBJ whole genome shotgun (WGS) entry which is preliminary data.</text>
</comment>
<evidence type="ECO:0000313" key="3">
    <source>
        <dbReference type="Proteomes" id="UP000239772"/>
    </source>
</evidence>
<evidence type="ECO:0000259" key="1">
    <source>
        <dbReference type="Pfam" id="PF01814"/>
    </source>
</evidence>
<keyword evidence="3" id="KW-1185">Reference proteome</keyword>
<dbReference type="EMBL" id="PVZS01000056">
    <property type="protein sequence ID" value="PSC02480.1"/>
    <property type="molecule type" value="Genomic_DNA"/>
</dbReference>
<gene>
    <name evidence="2" type="ORF">SLNSH_23870</name>
</gene>
<accession>A0A2T1HLF8</accession>
<dbReference type="Gene3D" id="1.20.120.520">
    <property type="entry name" value="nmb1532 protein domain like"/>
    <property type="match status" value="1"/>
</dbReference>
<proteinExistence type="predicted"/>
<dbReference type="InterPro" id="IPR012312">
    <property type="entry name" value="Hemerythrin-like"/>
</dbReference>
<feature type="domain" description="Hemerythrin-like" evidence="1">
    <location>
        <begin position="8"/>
        <end position="136"/>
    </location>
</feature>